<organism evidence="1 2">
    <name type="scientific">Zestosphaera tikiterensis</name>
    <dbReference type="NCBI Taxonomy" id="1973259"/>
    <lineage>
        <taxon>Archaea</taxon>
        <taxon>Thermoproteota</taxon>
        <taxon>Thermoprotei</taxon>
        <taxon>Desulfurococcales</taxon>
        <taxon>Desulfurococcaceae</taxon>
        <taxon>Zestosphaera</taxon>
    </lineage>
</organism>
<proteinExistence type="predicted"/>
<accession>A0A2R7Y919</accession>
<protein>
    <submittedName>
        <fullName evidence="1">Uncharacterized protein</fullName>
    </submittedName>
</protein>
<sequence>MVEKLIKVVLENPRIVFAGDRFITRMTTHEERYLIYLPTSHNDLWRVIWEGKVKVKVFIEVPETVNKEPSERGALTQQ</sequence>
<evidence type="ECO:0000313" key="2">
    <source>
        <dbReference type="Proteomes" id="UP000244093"/>
    </source>
</evidence>
<gene>
    <name evidence="1" type="ORF">B7O98_02745</name>
</gene>
<name>A0A2R7Y919_9CREN</name>
<dbReference type="Proteomes" id="UP000244093">
    <property type="component" value="Unassembled WGS sequence"/>
</dbReference>
<dbReference type="AlphaFoldDB" id="A0A2R7Y919"/>
<evidence type="ECO:0000313" key="1">
    <source>
        <dbReference type="EMBL" id="PUA33362.1"/>
    </source>
</evidence>
<dbReference type="EMBL" id="NBVN01000002">
    <property type="protein sequence ID" value="PUA33362.1"/>
    <property type="molecule type" value="Genomic_DNA"/>
</dbReference>
<reference evidence="1 2" key="1">
    <citation type="journal article" date="2018" name="Syst. Appl. Microbiol.">
        <title>A new symbiotic nanoarchaeote (Candidatus Nanoclepta minutus) and its host (Zestosphaera tikiterensis gen. nov., sp. nov.) from a New Zealand hot spring.</title>
        <authorList>
            <person name="St John E."/>
            <person name="Liu Y."/>
            <person name="Podar M."/>
            <person name="Stott M.B."/>
            <person name="Meneghin J."/>
            <person name="Chen Z."/>
            <person name="Lagutin K."/>
            <person name="Mitchell K."/>
            <person name="Reysenbach A.L."/>
        </authorList>
    </citation>
    <scope>NUCLEOTIDE SEQUENCE [LARGE SCALE GENOMIC DNA]</scope>
    <source>
        <strain evidence="1">NZ3</strain>
    </source>
</reference>
<comment type="caution">
    <text evidence="1">The sequence shown here is derived from an EMBL/GenBank/DDBJ whole genome shotgun (WGS) entry which is preliminary data.</text>
</comment>